<evidence type="ECO:0000313" key="2">
    <source>
        <dbReference type="EMBL" id="KOB73611.1"/>
    </source>
</evidence>
<reference evidence="2 3" key="1">
    <citation type="journal article" date="2015" name="Genome Biol. Evol.">
        <title>The genome of winter moth (Operophtera brumata) provides a genomic perspective on sexual dimorphism and phenology.</title>
        <authorList>
            <person name="Derks M.F."/>
            <person name="Smit S."/>
            <person name="Salis L."/>
            <person name="Schijlen E."/>
            <person name="Bossers A."/>
            <person name="Mateman C."/>
            <person name="Pijl A.S."/>
            <person name="de Ridder D."/>
            <person name="Groenen M.A."/>
            <person name="Visser M.E."/>
            <person name="Megens H.J."/>
        </authorList>
    </citation>
    <scope>NUCLEOTIDE SEQUENCE [LARGE SCALE GENOMIC DNA]</scope>
    <source>
        <strain evidence="2">WM2013NL</strain>
        <tissue evidence="2">Head and thorax</tissue>
    </source>
</reference>
<feature type="region of interest" description="Disordered" evidence="1">
    <location>
        <begin position="36"/>
        <end position="55"/>
    </location>
</feature>
<dbReference type="Proteomes" id="UP000037510">
    <property type="component" value="Unassembled WGS sequence"/>
</dbReference>
<dbReference type="AlphaFoldDB" id="A0A0L7LEI4"/>
<sequence length="97" mass="10320">MEMHNRHLRPRPGGYFTAANNPASPPAHTNTVSVSQVSTTGTCGRAPAGTSRRPITRRVRPLTPTVSVSHNDSGWSWPGPAARAVLTAVDPRPPAFV</sequence>
<feature type="compositionally biased region" description="Basic residues" evidence="1">
    <location>
        <begin position="1"/>
        <end position="10"/>
    </location>
</feature>
<dbReference type="EMBL" id="JTDY01001539">
    <property type="protein sequence ID" value="KOB73611.1"/>
    <property type="molecule type" value="Genomic_DNA"/>
</dbReference>
<organism evidence="2 3">
    <name type="scientific">Operophtera brumata</name>
    <name type="common">Winter moth</name>
    <name type="synonym">Phalaena brumata</name>
    <dbReference type="NCBI Taxonomy" id="104452"/>
    <lineage>
        <taxon>Eukaryota</taxon>
        <taxon>Metazoa</taxon>
        <taxon>Ecdysozoa</taxon>
        <taxon>Arthropoda</taxon>
        <taxon>Hexapoda</taxon>
        <taxon>Insecta</taxon>
        <taxon>Pterygota</taxon>
        <taxon>Neoptera</taxon>
        <taxon>Endopterygota</taxon>
        <taxon>Lepidoptera</taxon>
        <taxon>Glossata</taxon>
        <taxon>Ditrysia</taxon>
        <taxon>Geometroidea</taxon>
        <taxon>Geometridae</taxon>
        <taxon>Larentiinae</taxon>
        <taxon>Operophtera</taxon>
    </lineage>
</organism>
<comment type="caution">
    <text evidence="2">The sequence shown here is derived from an EMBL/GenBank/DDBJ whole genome shotgun (WGS) entry which is preliminary data.</text>
</comment>
<accession>A0A0L7LEI4</accession>
<proteinExistence type="predicted"/>
<keyword evidence="3" id="KW-1185">Reference proteome</keyword>
<name>A0A0L7LEI4_OPEBR</name>
<protein>
    <submittedName>
        <fullName evidence="2">Uncharacterized protein</fullName>
    </submittedName>
</protein>
<gene>
    <name evidence="2" type="ORF">OBRU01_01990</name>
</gene>
<feature type="region of interest" description="Disordered" evidence="1">
    <location>
        <begin position="1"/>
        <end position="31"/>
    </location>
</feature>
<evidence type="ECO:0000256" key="1">
    <source>
        <dbReference type="SAM" id="MobiDB-lite"/>
    </source>
</evidence>
<evidence type="ECO:0000313" key="3">
    <source>
        <dbReference type="Proteomes" id="UP000037510"/>
    </source>
</evidence>